<dbReference type="EMBL" id="CP062983">
    <property type="protein sequence ID" value="QPC82020.1"/>
    <property type="molecule type" value="Genomic_DNA"/>
</dbReference>
<gene>
    <name evidence="2" type="ORF">G4Y79_20380</name>
</gene>
<proteinExistence type="predicted"/>
<evidence type="ECO:0000313" key="3">
    <source>
        <dbReference type="Proteomes" id="UP000594468"/>
    </source>
</evidence>
<reference evidence="2 3" key="1">
    <citation type="submission" date="2020-02" db="EMBL/GenBank/DDBJ databases">
        <authorList>
            <person name="Zheng R.K."/>
            <person name="Sun C.M."/>
        </authorList>
    </citation>
    <scope>NUCLEOTIDE SEQUENCE [LARGE SCALE GENOMIC DNA]</scope>
    <source>
        <strain evidence="3">rifampicinis</strain>
    </source>
</reference>
<keyword evidence="3" id="KW-1185">Reference proteome</keyword>
<dbReference type="RefSeq" id="WP_195170090.1">
    <property type="nucleotide sequence ID" value="NZ_CP062983.1"/>
</dbReference>
<organism evidence="2 3">
    <name type="scientific">Phototrophicus methaneseepsis</name>
    <dbReference type="NCBI Taxonomy" id="2710758"/>
    <lineage>
        <taxon>Bacteria</taxon>
        <taxon>Bacillati</taxon>
        <taxon>Chloroflexota</taxon>
        <taxon>Candidatus Thermofontia</taxon>
        <taxon>Phototrophicales</taxon>
        <taxon>Phototrophicaceae</taxon>
        <taxon>Phototrophicus</taxon>
    </lineage>
</organism>
<name>A0A7S8ICY9_9CHLR</name>
<keyword evidence="1" id="KW-0812">Transmembrane</keyword>
<feature type="transmembrane region" description="Helical" evidence="1">
    <location>
        <begin position="40"/>
        <end position="64"/>
    </location>
</feature>
<feature type="transmembrane region" description="Helical" evidence="1">
    <location>
        <begin position="85"/>
        <end position="105"/>
    </location>
</feature>
<evidence type="ECO:0000256" key="1">
    <source>
        <dbReference type="SAM" id="Phobius"/>
    </source>
</evidence>
<evidence type="ECO:0008006" key="4">
    <source>
        <dbReference type="Google" id="ProtNLM"/>
    </source>
</evidence>
<evidence type="ECO:0000313" key="2">
    <source>
        <dbReference type="EMBL" id="QPC82020.1"/>
    </source>
</evidence>
<keyword evidence="1" id="KW-0472">Membrane</keyword>
<feature type="transmembrane region" description="Helical" evidence="1">
    <location>
        <begin position="189"/>
        <end position="212"/>
    </location>
</feature>
<dbReference type="Pfam" id="PF04854">
    <property type="entry name" value="DUF624"/>
    <property type="match status" value="1"/>
</dbReference>
<keyword evidence="1" id="KW-1133">Transmembrane helix</keyword>
<feature type="transmembrane region" description="Helical" evidence="1">
    <location>
        <begin position="160"/>
        <end position="183"/>
    </location>
</feature>
<dbReference type="AlphaFoldDB" id="A0A7S8ICY9"/>
<dbReference type="InterPro" id="IPR006938">
    <property type="entry name" value="DUF624"/>
</dbReference>
<accession>A0A7S8ICY9</accession>
<protein>
    <recommendedName>
        <fullName evidence="4">DUF624 domain-containing protein</fullName>
    </recommendedName>
</protein>
<feature type="transmembrane region" description="Helical" evidence="1">
    <location>
        <begin position="125"/>
        <end position="148"/>
    </location>
</feature>
<dbReference type="KEGG" id="pmet:G4Y79_20380"/>
<dbReference type="Proteomes" id="UP000594468">
    <property type="component" value="Chromosome"/>
</dbReference>
<sequence length="227" mass="26246">MEQAEMRRTEKAEGPITSATKKIARRDEIHVWSGPILANMLWVLLSIFLITMPLALVGLIGFIYRWMTDRDTRVFAIFFGTIRQTWIKCYLLFALDIAVGALIYFNFLMFQIMDMTDVLAFLSRSLTVMVLAFLVLFNVHAWVLIAIWDASFKRIMDFTLRLIFAQPIWSLLFAMAIIFFVVLTLNMPAMVLVMVTGAIAAYIASWGTQFLVRKYLTEEQFSIIEIR</sequence>